<comment type="caution">
    <text evidence="1">The sequence shown here is derived from an EMBL/GenBank/DDBJ whole genome shotgun (WGS) entry which is preliminary data.</text>
</comment>
<dbReference type="RefSeq" id="WP_124845814.1">
    <property type="nucleotide sequence ID" value="NZ_JAUNKP010000028.1"/>
</dbReference>
<dbReference type="AlphaFoldDB" id="A0A3P1T2D6"/>
<dbReference type="OrthoDB" id="3727294at2"/>
<dbReference type="PROSITE" id="PS51318">
    <property type="entry name" value="TAT"/>
    <property type="match status" value="1"/>
</dbReference>
<evidence type="ECO:0000313" key="2">
    <source>
        <dbReference type="Proteomes" id="UP000280819"/>
    </source>
</evidence>
<name>A0A3P1T2D6_9ACTN</name>
<dbReference type="InterPro" id="IPR006311">
    <property type="entry name" value="TAT_signal"/>
</dbReference>
<sequence length="292" mass="30113">MPLDRRQLLTVLGIASLAGCAPDPTIHGDPAHVAPAEPTQGPAVVELATALAGLQRAIGDEPDPWRGAATAQVEEWGERLRLLEPLEGGDPHFPAPTAGTTEGLAEALTATTTAALRAAESAEGQAMRLLHLSILAGATGLGNTALPPVTDGAAPARFVDVPTSQVLPVTLSHVLALLQGLERGLGLLGRDDPAKEQVATRRGEVRLLRNRITEAIGSNRPLQDAHYELPPIDATTFGPVWAGLELAVLGGLLGLAATQDSWVDPAVSQVSKAQAAGAQLPTWPGWVSGPTG</sequence>
<proteinExistence type="predicted"/>
<protein>
    <recommendedName>
        <fullName evidence="3">DUF4439 domain-containing protein</fullName>
    </recommendedName>
</protein>
<reference evidence="1 2" key="1">
    <citation type="submission" date="2018-11" db="EMBL/GenBank/DDBJ databases">
        <title>Genomes From Bacteria Associated with the Canine Oral Cavity: a Test Case for Automated Genome-Based Taxonomic Assignment.</title>
        <authorList>
            <person name="Coil D.A."/>
            <person name="Jospin G."/>
            <person name="Darling A.E."/>
            <person name="Wallis C."/>
            <person name="Davis I.J."/>
            <person name="Harris S."/>
            <person name="Eisen J.A."/>
            <person name="Holcombe L.J."/>
            <person name="O'Flynn C."/>
        </authorList>
    </citation>
    <scope>NUCLEOTIDE SEQUENCE [LARGE SCALE GENOMIC DNA]</scope>
    <source>
        <strain evidence="1 2">OH887_COT-365</strain>
    </source>
</reference>
<organism evidence="1 2">
    <name type="scientific">Arachnia propionica</name>
    <dbReference type="NCBI Taxonomy" id="1750"/>
    <lineage>
        <taxon>Bacteria</taxon>
        <taxon>Bacillati</taxon>
        <taxon>Actinomycetota</taxon>
        <taxon>Actinomycetes</taxon>
        <taxon>Propionibacteriales</taxon>
        <taxon>Propionibacteriaceae</taxon>
        <taxon>Arachnia</taxon>
    </lineage>
</organism>
<dbReference type="EMBL" id="RQZG01000020">
    <property type="protein sequence ID" value="RRD03418.1"/>
    <property type="molecule type" value="Genomic_DNA"/>
</dbReference>
<evidence type="ECO:0000313" key="1">
    <source>
        <dbReference type="EMBL" id="RRD03418.1"/>
    </source>
</evidence>
<gene>
    <name evidence="1" type="ORF">EII34_14105</name>
</gene>
<evidence type="ECO:0008006" key="3">
    <source>
        <dbReference type="Google" id="ProtNLM"/>
    </source>
</evidence>
<dbReference type="Proteomes" id="UP000280819">
    <property type="component" value="Unassembled WGS sequence"/>
</dbReference>
<dbReference type="PROSITE" id="PS51257">
    <property type="entry name" value="PROKAR_LIPOPROTEIN"/>
    <property type="match status" value="1"/>
</dbReference>
<accession>A0A3P1T2D6</accession>